<protein>
    <recommendedName>
        <fullName evidence="1">HAT C-terminal dimerisation domain-containing protein</fullName>
    </recommendedName>
</protein>
<accession>A0AAP0M5N8</accession>
<dbReference type="PANTHER" id="PTHR23272">
    <property type="entry name" value="BED FINGER-RELATED"/>
    <property type="match status" value="1"/>
</dbReference>
<dbReference type="InterPro" id="IPR008906">
    <property type="entry name" value="HATC_C_dom"/>
</dbReference>
<dbReference type="Pfam" id="PF05699">
    <property type="entry name" value="Dimer_Tnp_hAT"/>
    <property type="match status" value="1"/>
</dbReference>
<feature type="domain" description="HAT C-terminal dimerisation" evidence="1">
    <location>
        <begin position="101"/>
        <end position="164"/>
    </location>
</feature>
<organism evidence="2 3">
    <name type="scientific">Citrus x changshan-huyou</name>
    <dbReference type="NCBI Taxonomy" id="2935761"/>
    <lineage>
        <taxon>Eukaryota</taxon>
        <taxon>Viridiplantae</taxon>
        <taxon>Streptophyta</taxon>
        <taxon>Embryophyta</taxon>
        <taxon>Tracheophyta</taxon>
        <taxon>Spermatophyta</taxon>
        <taxon>Magnoliopsida</taxon>
        <taxon>eudicotyledons</taxon>
        <taxon>Gunneridae</taxon>
        <taxon>Pentapetalae</taxon>
        <taxon>rosids</taxon>
        <taxon>malvids</taxon>
        <taxon>Sapindales</taxon>
        <taxon>Rutaceae</taxon>
        <taxon>Aurantioideae</taxon>
        <taxon>Citrus</taxon>
    </lineage>
</organism>
<dbReference type="GO" id="GO:0046983">
    <property type="term" value="F:protein dimerization activity"/>
    <property type="evidence" value="ECO:0007669"/>
    <property type="project" value="InterPro"/>
</dbReference>
<dbReference type="EMBL" id="JBCGBO010000005">
    <property type="protein sequence ID" value="KAK9199246.1"/>
    <property type="molecule type" value="Genomic_DNA"/>
</dbReference>
<proteinExistence type="predicted"/>
<name>A0AAP0M5N8_9ROSI</name>
<reference evidence="2 3" key="1">
    <citation type="submission" date="2024-05" db="EMBL/GenBank/DDBJ databases">
        <title>Haplotype-resolved chromosome-level genome assembly of Huyou (Citrus changshanensis).</title>
        <authorList>
            <person name="Miao C."/>
            <person name="Chen W."/>
            <person name="Wu Y."/>
            <person name="Wang L."/>
            <person name="Zhao S."/>
            <person name="Grierson D."/>
            <person name="Xu C."/>
            <person name="Chen K."/>
        </authorList>
    </citation>
    <scope>NUCLEOTIDE SEQUENCE [LARGE SCALE GENOMIC DNA]</scope>
    <source>
        <strain evidence="2">01-14</strain>
        <tissue evidence="2">Leaf</tissue>
    </source>
</reference>
<dbReference type="PANTHER" id="PTHR23272:SF161">
    <property type="entry name" value="ZINC FINGER BED DOMAIN-CONTAINING PROTEIN RICESLEEPER 1-LIKE"/>
    <property type="match status" value="1"/>
</dbReference>
<comment type="caution">
    <text evidence="2">The sequence shown here is derived from an EMBL/GenBank/DDBJ whole genome shotgun (WGS) entry which is preliminary data.</text>
</comment>
<dbReference type="Proteomes" id="UP001428341">
    <property type="component" value="Unassembled WGS sequence"/>
</dbReference>
<evidence type="ECO:0000313" key="2">
    <source>
        <dbReference type="EMBL" id="KAK9199246.1"/>
    </source>
</evidence>
<dbReference type="SUPFAM" id="SSF53098">
    <property type="entry name" value="Ribonuclease H-like"/>
    <property type="match status" value="1"/>
</dbReference>
<dbReference type="InterPro" id="IPR012337">
    <property type="entry name" value="RNaseH-like_sf"/>
</dbReference>
<gene>
    <name evidence="2" type="ORF">WN944_014434</name>
</gene>
<dbReference type="AlphaFoldDB" id="A0AAP0M5N8"/>
<keyword evidence="3" id="KW-1185">Reference proteome</keyword>
<evidence type="ECO:0000259" key="1">
    <source>
        <dbReference type="Pfam" id="PF05699"/>
    </source>
</evidence>
<sequence length="207" mass="22955">MASGSGTGNIVYGIGLGLAGKFDQEDCRKNVVMYFILNEVSFRKLCKTYCLVESTSGDGSQSTNDVLAIDVGLRRKSGKDYAFINTKTQYKQLKVQKDSIYLKNEVESARFGTLSQIAKDMLAIPVSTVASESIFNTGGRVVYAFRSSLTPTMVETLIYSQQWLKASGMDEKFIRKFDVEVLSSYFSDLELCTSVEQDFDKSKVIGP</sequence>
<evidence type="ECO:0000313" key="3">
    <source>
        <dbReference type="Proteomes" id="UP001428341"/>
    </source>
</evidence>